<organism evidence="1 2">
    <name type="scientific">Helicocarpus griseus UAMH5409</name>
    <dbReference type="NCBI Taxonomy" id="1447875"/>
    <lineage>
        <taxon>Eukaryota</taxon>
        <taxon>Fungi</taxon>
        <taxon>Dikarya</taxon>
        <taxon>Ascomycota</taxon>
        <taxon>Pezizomycotina</taxon>
        <taxon>Eurotiomycetes</taxon>
        <taxon>Eurotiomycetidae</taxon>
        <taxon>Onygenales</taxon>
        <taxon>Ajellomycetaceae</taxon>
        <taxon>Helicocarpus</taxon>
    </lineage>
</organism>
<accession>A0A2B7WXR2</accession>
<comment type="caution">
    <text evidence="1">The sequence shown here is derived from an EMBL/GenBank/DDBJ whole genome shotgun (WGS) entry which is preliminary data.</text>
</comment>
<dbReference type="SUPFAM" id="SSF56112">
    <property type="entry name" value="Protein kinase-like (PK-like)"/>
    <property type="match status" value="1"/>
</dbReference>
<dbReference type="OrthoDB" id="4193134at2759"/>
<keyword evidence="2" id="KW-1185">Reference proteome</keyword>
<name>A0A2B7WXR2_9EURO</name>
<dbReference type="EMBL" id="PDNB01000173">
    <property type="protein sequence ID" value="PGH01311.1"/>
    <property type="molecule type" value="Genomic_DNA"/>
</dbReference>
<proteinExistence type="predicted"/>
<evidence type="ECO:0008006" key="3">
    <source>
        <dbReference type="Google" id="ProtNLM"/>
    </source>
</evidence>
<dbReference type="Proteomes" id="UP000223968">
    <property type="component" value="Unassembled WGS sequence"/>
</dbReference>
<reference evidence="1 2" key="1">
    <citation type="submission" date="2017-10" db="EMBL/GenBank/DDBJ databases">
        <title>Comparative genomics in systemic dimorphic fungi from Ajellomycetaceae.</title>
        <authorList>
            <person name="Munoz J.F."/>
            <person name="Mcewen J.G."/>
            <person name="Clay O.K."/>
            <person name="Cuomo C.A."/>
        </authorList>
    </citation>
    <scope>NUCLEOTIDE SEQUENCE [LARGE SCALE GENOMIC DNA]</scope>
    <source>
        <strain evidence="1 2">UAMH5409</strain>
    </source>
</reference>
<evidence type="ECO:0000313" key="2">
    <source>
        <dbReference type="Proteomes" id="UP000223968"/>
    </source>
</evidence>
<dbReference type="AlphaFoldDB" id="A0A2B7WXR2"/>
<protein>
    <recommendedName>
        <fullName evidence="3">Aminoglycoside phosphotransferase domain-containing protein</fullName>
    </recommendedName>
</protein>
<dbReference type="PANTHER" id="PTHR21310">
    <property type="entry name" value="AMINOGLYCOSIDE PHOSPHOTRANSFERASE-RELATED-RELATED"/>
    <property type="match status" value="1"/>
</dbReference>
<dbReference type="PANTHER" id="PTHR21310:SF37">
    <property type="entry name" value="AMINOGLYCOSIDE PHOSPHOTRANSFERASE DOMAIN-CONTAINING PROTEIN"/>
    <property type="match status" value="1"/>
</dbReference>
<evidence type="ECO:0000313" key="1">
    <source>
        <dbReference type="EMBL" id="PGH01311.1"/>
    </source>
</evidence>
<dbReference type="STRING" id="1447875.A0A2B7WXR2"/>
<dbReference type="InterPro" id="IPR011009">
    <property type="entry name" value="Kinase-like_dom_sf"/>
</dbReference>
<gene>
    <name evidence="1" type="ORF">AJ79_07948</name>
</gene>
<dbReference type="InterPro" id="IPR051678">
    <property type="entry name" value="AGP_Transferase"/>
</dbReference>
<sequence length="549" mass="62670">MPNVFPAETATAFVNRESSVTATLETSSTGNILAGGENLHAASTAKPRKALLHGLVTLSSAENREEDIRAELQYVMKIARLYDELKNQEKEIQQLVAAHCGLGCPDHVRVPDMWEPGYKHIWRHGSFNVCIPITIASPGRAPPAKVAFRVPLPFKIGEAFPGNAEEKIRTEAATYIWVNENCPDIPIPRLRGFGVPGGLSFFGPECVPFWQRIKTFLFRSFFRKHGYMLLDWIENDGSQMLSNTFGMPQTQAQTQNLYRGLSNIMISLARLPQPRIGSWTIDYDGRILLSNRPMFCHLHQLENWAISSGIPRDTTYTSTGSLYLDLLTGHDNRLKYQRNSAVDAADARAQAKDLVLMRALLRKYTSRNCNEPFVMQLTDINASNTFVDEDWNIKHLVDLEWTSSLSLEFFYPPFWLTGKSIDEITESDYEQFKVHYNKFTRIFEEEDMKTPLYHKGKCHSRTNTMASAFSDGRYWYLKALQTPKGLFNIFRDHLQPRYDTVSKEILLETVSTFLAPDMTSFVNSKLEGHAQYRQQVREIFHGKESGRPC</sequence>